<evidence type="ECO:0000313" key="3">
    <source>
        <dbReference type="Proteomes" id="UP000002051"/>
    </source>
</evidence>
<accession>G7J3R7</accession>
<reference evidence="2" key="3">
    <citation type="submission" date="2015-04" db="UniProtKB">
        <authorList>
            <consortium name="EnsemblPlants"/>
        </authorList>
    </citation>
    <scope>IDENTIFICATION</scope>
    <source>
        <strain evidence="2">cv. Jemalong A17</strain>
    </source>
</reference>
<dbReference type="HOGENOM" id="CLU_3017262_0_0_1"/>
<dbReference type="PaxDb" id="3880-AES72202"/>
<keyword evidence="3" id="KW-1185">Reference proteome</keyword>
<proteinExistence type="predicted"/>
<dbReference type="EMBL" id="CM001219">
    <property type="protein sequence ID" value="AES72202.1"/>
    <property type="molecule type" value="Genomic_DNA"/>
</dbReference>
<evidence type="ECO:0000313" key="1">
    <source>
        <dbReference type="EMBL" id="AES72202.1"/>
    </source>
</evidence>
<sequence>MLEGATNVGILSICEGSFGLCWPDLQVDDDDVLIDTAKTLSRPHMHTTKCSLGLRN</sequence>
<dbReference type="Proteomes" id="UP000002051">
    <property type="component" value="Chromosome 3"/>
</dbReference>
<reference evidence="1 3" key="2">
    <citation type="journal article" date="2014" name="BMC Genomics">
        <title>An improved genome release (version Mt4.0) for the model legume Medicago truncatula.</title>
        <authorList>
            <person name="Tang H."/>
            <person name="Krishnakumar V."/>
            <person name="Bidwell S."/>
            <person name="Rosen B."/>
            <person name="Chan A."/>
            <person name="Zhou S."/>
            <person name="Gentzbittel L."/>
            <person name="Childs K.L."/>
            <person name="Yandell M."/>
            <person name="Gundlach H."/>
            <person name="Mayer K.F."/>
            <person name="Schwartz D.C."/>
            <person name="Town C.D."/>
        </authorList>
    </citation>
    <scope>GENOME REANNOTATION</scope>
    <source>
        <strain evidence="2 3">cv. Jemalong A17</strain>
    </source>
</reference>
<dbReference type="EnsemblPlants" id="AES72202">
    <property type="protein sequence ID" value="AES72202"/>
    <property type="gene ID" value="MTR_3g087200"/>
</dbReference>
<gene>
    <name evidence="1" type="ordered locus">MTR_3g087200</name>
</gene>
<dbReference type="AlphaFoldDB" id="G7J3R7"/>
<organism evidence="1 3">
    <name type="scientific">Medicago truncatula</name>
    <name type="common">Barrel medic</name>
    <name type="synonym">Medicago tribuloides</name>
    <dbReference type="NCBI Taxonomy" id="3880"/>
    <lineage>
        <taxon>Eukaryota</taxon>
        <taxon>Viridiplantae</taxon>
        <taxon>Streptophyta</taxon>
        <taxon>Embryophyta</taxon>
        <taxon>Tracheophyta</taxon>
        <taxon>Spermatophyta</taxon>
        <taxon>Magnoliopsida</taxon>
        <taxon>eudicotyledons</taxon>
        <taxon>Gunneridae</taxon>
        <taxon>Pentapetalae</taxon>
        <taxon>rosids</taxon>
        <taxon>fabids</taxon>
        <taxon>Fabales</taxon>
        <taxon>Fabaceae</taxon>
        <taxon>Papilionoideae</taxon>
        <taxon>50 kb inversion clade</taxon>
        <taxon>NPAAA clade</taxon>
        <taxon>Hologalegina</taxon>
        <taxon>IRL clade</taxon>
        <taxon>Trifolieae</taxon>
        <taxon>Medicago</taxon>
    </lineage>
</organism>
<reference evidence="1 3" key="1">
    <citation type="journal article" date="2011" name="Nature">
        <title>The Medicago genome provides insight into the evolution of rhizobial symbioses.</title>
        <authorList>
            <person name="Young N.D."/>
            <person name="Debelle F."/>
            <person name="Oldroyd G.E."/>
            <person name="Geurts R."/>
            <person name="Cannon S.B."/>
            <person name="Udvardi M.K."/>
            <person name="Benedito V.A."/>
            <person name="Mayer K.F."/>
            <person name="Gouzy J."/>
            <person name="Schoof H."/>
            <person name="Van de Peer Y."/>
            <person name="Proost S."/>
            <person name="Cook D.R."/>
            <person name="Meyers B.C."/>
            <person name="Spannagl M."/>
            <person name="Cheung F."/>
            <person name="De Mita S."/>
            <person name="Krishnakumar V."/>
            <person name="Gundlach H."/>
            <person name="Zhou S."/>
            <person name="Mudge J."/>
            <person name="Bharti A.K."/>
            <person name="Murray J.D."/>
            <person name="Naoumkina M.A."/>
            <person name="Rosen B."/>
            <person name="Silverstein K.A."/>
            <person name="Tang H."/>
            <person name="Rombauts S."/>
            <person name="Zhao P.X."/>
            <person name="Zhou P."/>
            <person name="Barbe V."/>
            <person name="Bardou P."/>
            <person name="Bechner M."/>
            <person name="Bellec A."/>
            <person name="Berger A."/>
            <person name="Berges H."/>
            <person name="Bidwell S."/>
            <person name="Bisseling T."/>
            <person name="Choisne N."/>
            <person name="Couloux A."/>
            <person name="Denny R."/>
            <person name="Deshpande S."/>
            <person name="Dai X."/>
            <person name="Doyle J.J."/>
            <person name="Dudez A.M."/>
            <person name="Farmer A.D."/>
            <person name="Fouteau S."/>
            <person name="Franken C."/>
            <person name="Gibelin C."/>
            <person name="Gish J."/>
            <person name="Goldstein S."/>
            <person name="Gonzalez A.J."/>
            <person name="Green P.J."/>
            <person name="Hallab A."/>
            <person name="Hartog M."/>
            <person name="Hua A."/>
            <person name="Humphray S.J."/>
            <person name="Jeong D.H."/>
            <person name="Jing Y."/>
            <person name="Jocker A."/>
            <person name="Kenton S.M."/>
            <person name="Kim D.J."/>
            <person name="Klee K."/>
            <person name="Lai H."/>
            <person name="Lang C."/>
            <person name="Lin S."/>
            <person name="Macmil S.L."/>
            <person name="Magdelenat G."/>
            <person name="Matthews L."/>
            <person name="McCorrison J."/>
            <person name="Monaghan E.L."/>
            <person name="Mun J.H."/>
            <person name="Najar F.Z."/>
            <person name="Nicholson C."/>
            <person name="Noirot C."/>
            <person name="O'Bleness M."/>
            <person name="Paule C.R."/>
            <person name="Poulain J."/>
            <person name="Prion F."/>
            <person name="Qin B."/>
            <person name="Qu C."/>
            <person name="Retzel E.F."/>
            <person name="Riddle C."/>
            <person name="Sallet E."/>
            <person name="Samain S."/>
            <person name="Samson N."/>
            <person name="Sanders I."/>
            <person name="Saurat O."/>
            <person name="Scarpelli C."/>
            <person name="Schiex T."/>
            <person name="Segurens B."/>
            <person name="Severin A.J."/>
            <person name="Sherrier D.J."/>
            <person name="Shi R."/>
            <person name="Sims S."/>
            <person name="Singer S.R."/>
            <person name="Sinharoy S."/>
            <person name="Sterck L."/>
            <person name="Viollet A."/>
            <person name="Wang B.B."/>
            <person name="Wang K."/>
            <person name="Wang M."/>
            <person name="Wang X."/>
            <person name="Warfsmann J."/>
            <person name="Weissenbach J."/>
            <person name="White D.D."/>
            <person name="White J.D."/>
            <person name="Wiley G.B."/>
            <person name="Wincker P."/>
            <person name="Xing Y."/>
            <person name="Yang L."/>
            <person name="Yao Z."/>
            <person name="Ying F."/>
            <person name="Zhai J."/>
            <person name="Zhou L."/>
            <person name="Zuber A."/>
            <person name="Denarie J."/>
            <person name="Dixon R.A."/>
            <person name="May G.D."/>
            <person name="Schwartz D.C."/>
            <person name="Rogers J."/>
            <person name="Quetier F."/>
            <person name="Town C.D."/>
            <person name="Roe B.A."/>
        </authorList>
    </citation>
    <scope>NUCLEOTIDE SEQUENCE [LARGE SCALE GENOMIC DNA]</scope>
    <source>
        <strain evidence="1">A17</strain>
        <strain evidence="2 3">cv. Jemalong A17</strain>
    </source>
</reference>
<evidence type="ECO:0000313" key="2">
    <source>
        <dbReference type="EnsemblPlants" id="AES72202"/>
    </source>
</evidence>
<protein>
    <submittedName>
        <fullName evidence="1 2">Uncharacterized protein</fullName>
    </submittedName>
</protein>
<name>G7J3R7_MEDTR</name>